<organism evidence="1 2">
    <name type="scientific">Nocardioides marmotae</name>
    <dbReference type="NCBI Taxonomy" id="2663857"/>
    <lineage>
        <taxon>Bacteria</taxon>
        <taxon>Bacillati</taxon>
        <taxon>Actinomycetota</taxon>
        <taxon>Actinomycetes</taxon>
        <taxon>Propionibacteriales</taxon>
        <taxon>Nocardioidaceae</taxon>
        <taxon>Nocardioides</taxon>
    </lineage>
</organism>
<dbReference type="AlphaFoldDB" id="A0A6I3IVX8"/>
<evidence type="ECO:0000313" key="1">
    <source>
        <dbReference type="EMBL" id="MTB94583.1"/>
    </source>
</evidence>
<evidence type="ECO:0000313" key="2">
    <source>
        <dbReference type="Proteomes" id="UP000433406"/>
    </source>
</evidence>
<reference evidence="1 2" key="1">
    <citation type="submission" date="2019-10" db="EMBL/GenBank/DDBJ databases">
        <title>Nocardioides novel species isolated from the excrement of Marmot.</title>
        <authorList>
            <person name="Zhang G."/>
        </authorList>
    </citation>
    <scope>NUCLEOTIDE SEQUENCE [LARGE SCALE GENOMIC DNA]</scope>
    <source>
        <strain evidence="2">zg-579</strain>
    </source>
</reference>
<keyword evidence="2" id="KW-1185">Reference proteome</keyword>
<proteinExistence type="predicted"/>
<dbReference type="Proteomes" id="UP000433406">
    <property type="component" value="Unassembled WGS sequence"/>
</dbReference>
<dbReference type="SUPFAM" id="SSF52777">
    <property type="entry name" value="CoA-dependent acyltransferases"/>
    <property type="match status" value="2"/>
</dbReference>
<accession>A0A6I3IVX8</accession>
<dbReference type="InterPro" id="IPR023213">
    <property type="entry name" value="CAT-like_dom_sf"/>
</dbReference>
<protein>
    <recommendedName>
        <fullName evidence="3">Condensation domain-containing protein</fullName>
    </recommendedName>
</protein>
<dbReference type="Gene3D" id="3.30.559.10">
    <property type="entry name" value="Chloramphenicol acetyltransferase-like domain"/>
    <property type="match status" value="1"/>
</dbReference>
<name>A0A6I3IVX8_9ACTN</name>
<dbReference type="EMBL" id="WLCI01000006">
    <property type="protein sequence ID" value="MTB94583.1"/>
    <property type="molecule type" value="Genomic_DNA"/>
</dbReference>
<dbReference type="RefSeq" id="WP_154614391.1">
    <property type="nucleotide sequence ID" value="NZ_CP053660.1"/>
</dbReference>
<dbReference type="Gene3D" id="3.30.559.30">
    <property type="entry name" value="Nonribosomal peptide synthetase, condensation domain"/>
    <property type="match status" value="1"/>
</dbReference>
<sequence>MRLAGLDTWRPAPGRLVRIAPTPASAAAAAAAPVHAGPPSYLQADHLRAYAALAARGGTHRAWTGVATTLDGPLEAAALCRALERFLARHEGMRTWFDLGGVPDGGAPVRHLVPAADVALEAQPLEGPAGDGSAGDEEWQDAVHRLLVDLFTETCRPDAWPGFALVVVEGPDSFGLVWACDHAFTDAASQIMLAAELGALYEAEAGRGADPAPEPPEPAAPSEPVGSFLAHVAAERAAGEEYDAGSPEVAGWVSSVAAHGGLLPRFPLDLGLAPGETAPVRLRSADLLTGAEVEALDRVCAAAGARTTGGVFAALGATERALTGVDDQLLLTVLGTRRGEHVTAQGWYCTFGPVDFSLAGLDGFGAAAAAAQAGFERAKRLGRAPVPLVLETLVRSGTTPAESLGSPQLVSFLDLRWFPGVGTPGHDRGLHFTGEGRTGNASMWVNRDAERLHVVAQTPDTAEAAAAVTRYFEVLREVLVAATHDRLLEPAGARHDR</sequence>
<evidence type="ECO:0008006" key="3">
    <source>
        <dbReference type="Google" id="ProtNLM"/>
    </source>
</evidence>
<comment type="caution">
    <text evidence="1">The sequence shown here is derived from an EMBL/GenBank/DDBJ whole genome shotgun (WGS) entry which is preliminary data.</text>
</comment>
<gene>
    <name evidence="1" type="ORF">GGQ22_05770</name>
</gene>